<dbReference type="InterPro" id="IPR011251">
    <property type="entry name" value="Luciferase-like_dom"/>
</dbReference>
<dbReference type="PANTHER" id="PTHR42847">
    <property type="entry name" value="ALKANESULFONATE MONOOXYGENASE"/>
    <property type="match status" value="1"/>
</dbReference>
<evidence type="ECO:0000256" key="1">
    <source>
        <dbReference type="ARBA" id="ARBA00022630"/>
    </source>
</evidence>
<dbReference type="PANTHER" id="PTHR42847:SF4">
    <property type="entry name" value="ALKANESULFONATE MONOOXYGENASE-RELATED"/>
    <property type="match status" value="1"/>
</dbReference>
<dbReference type="Gene3D" id="3.20.20.30">
    <property type="entry name" value="Luciferase-like domain"/>
    <property type="match status" value="1"/>
</dbReference>
<evidence type="ECO:0000256" key="2">
    <source>
        <dbReference type="ARBA" id="ARBA00022643"/>
    </source>
</evidence>
<dbReference type="InterPro" id="IPR019921">
    <property type="entry name" value="Lucif-like_OxRdtase_Rv2161c"/>
</dbReference>
<gene>
    <name evidence="6" type="ORF">METZ01_LOCUS409995</name>
</gene>
<evidence type="ECO:0000256" key="3">
    <source>
        <dbReference type="ARBA" id="ARBA00023002"/>
    </source>
</evidence>
<dbReference type="Pfam" id="PF00296">
    <property type="entry name" value="Bac_luciferase"/>
    <property type="match status" value="1"/>
</dbReference>
<organism evidence="6">
    <name type="scientific">marine metagenome</name>
    <dbReference type="NCBI Taxonomy" id="408172"/>
    <lineage>
        <taxon>unclassified sequences</taxon>
        <taxon>metagenomes</taxon>
        <taxon>ecological metagenomes</taxon>
    </lineage>
</organism>
<feature type="domain" description="Luciferase-like" evidence="5">
    <location>
        <begin position="14"/>
        <end position="212"/>
    </location>
</feature>
<reference evidence="6" key="1">
    <citation type="submission" date="2018-05" db="EMBL/GenBank/DDBJ databases">
        <authorList>
            <person name="Lanie J.A."/>
            <person name="Ng W.-L."/>
            <person name="Kazmierczak K.M."/>
            <person name="Andrzejewski T.M."/>
            <person name="Davidsen T.M."/>
            <person name="Wayne K.J."/>
            <person name="Tettelin H."/>
            <person name="Glass J.I."/>
            <person name="Rusch D."/>
            <person name="Podicherti R."/>
            <person name="Tsui H.-C.T."/>
            <person name="Winkler M.E."/>
        </authorList>
    </citation>
    <scope>NUCLEOTIDE SEQUENCE</scope>
</reference>
<dbReference type="GO" id="GO:0008726">
    <property type="term" value="F:alkanesulfonate monooxygenase activity"/>
    <property type="evidence" value="ECO:0007669"/>
    <property type="project" value="TreeGrafter"/>
</dbReference>
<accession>A0A382WGB0</accession>
<dbReference type="NCBIfam" id="TIGR03619">
    <property type="entry name" value="F420_Rv2161c"/>
    <property type="match status" value="1"/>
</dbReference>
<proteinExistence type="predicted"/>
<keyword evidence="1" id="KW-0285">Flavoprotein</keyword>
<dbReference type="GO" id="GO:0046306">
    <property type="term" value="P:alkanesulfonate catabolic process"/>
    <property type="evidence" value="ECO:0007669"/>
    <property type="project" value="TreeGrafter"/>
</dbReference>
<keyword evidence="3" id="KW-0560">Oxidoreductase</keyword>
<sequence length="217" mass="24275">MRIGIHFPQAEIPHDYTVIRDYLQRAETLGFSHINTPDHVLQTRTPVADSPLAANYTTEFPHHEVMTLLSFAAGVTESLELKTAILILPQRQAVLVAKQAAQLDVLSGGRLQLGVGLGWNDPEFVSLDMNFNNRARRMEEQIEVCRLLWTEQHVTYEGKWHKIDDAGLAPMPIQRPIPVWIGAFQPVAISRAARIADGWQAMLPTPGEKSASVFSDF</sequence>
<dbReference type="EMBL" id="UINC01159188">
    <property type="protein sequence ID" value="SVD57141.1"/>
    <property type="molecule type" value="Genomic_DNA"/>
</dbReference>
<evidence type="ECO:0000313" key="6">
    <source>
        <dbReference type="EMBL" id="SVD57141.1"/>
    </source>
</evidence>
<dbReference type="SUPFAM" id="SSF51679">
    <property type="entry name" value="Bacterial luciferase-like"/>
    <property type="match status" value="1"/>
</dbReference>
<evidence type="ECO:0000256" key="4">
    <source>
        <dbReference type="ARBA" id="ARBA00023033"/>
    </source>
</evidence>
<dbReference type="AlphaFoldDB" id="A0A382WGB0"/>
<keyword evidence="2" id="KW-0288">FMN</keyword>
<dbReference type="InterPro" id="IPR036661">
    <property type="entry name" value="Luciferase-like_sf"/>
</dbReference>
<protein>
    <recommendedName>
        <fullName evidence="5">Luciferase-like domain-containing protein</fullName>
    </recommendedName>
</protein>
<feature type="non-terminal residue" evidence="6">
    <location>
        <position position="217"/>
    </location>
</feature>
<evidence type="ECO:0000259" key="5">
    <source>
        <dbReference type="Pfam" id="PF00296"/>
    </source>
</evidence>
<dbReference type="InterPro" id="IPR050172">
    <property type="entry name" value="SsuD_RutA_monooxygenase"/>
</dbReference>
<name>A0A382WGB0_9ZZZZ</name>
<keyword evidence="4" id="KW-0503">Monooxygenase</keyword>